<dbReference type="InterPro" id="IPR001482">
    <property type="entry name" value="T2SS/T4SS_dom"/>
</dbReference>
<accession>A0A2P8R1I4</accession>
<dbReference type="GO" id="GO:0016887">
    <property type="term" value="F:ATP hydrolysis activity"/>
    <property type="evidence" value="ECO:0007669"/>
    <property type="project" value="InterPro"/>
</dbReference>
<protein>
    <submittedName>
        <fullName evidence="3">Type IV pili twitching motility protein PilT</fullName>
    </submittedName>
</protein>
<dbReference type="SUPFAM" id="SSF52540">
    <property type="entry name" value="P-loop containing nucleoside triphosphate hydrolases"/>
    <property type="match status" value="1"/>
</dbReference>
<evidence type="ECO:0000313" key="3">
    <source>
        <dbReference type="EMBL" id="PSM52366.1"/>
    </source>
</evidence>
<dbReference type="InterPro" id="IPR006321">
    <property type="entry name" value="PilT/PilU"/>
</dbReference>
<evidence type="ECO:0000313" key="4">
    <source>
        <dbReference type="Proteomes" id="UP000240535"/>
    </source>
</evidence>
<dbReference type="AlphaFoldDB" id="A0A2P8R1I4"/>
<comment type="similarity">
    <text evidence="1">Belongs to the GSP E family.</text>
</comment>
<comment type="caution">
    <text evidence="3">The sequence shown here is derived from an EMBL/GenBank/DDBJ whole genome shotgun (WGS) entry which is preliminary data.</text>
</comment>
<keyword evidence="4" id="KW-1185">Reference proteome</keyword>
<dbReference type="InterPro" id="IPR027417">
    <property type="entry name" value="P-loop_NTPase"/>
</dbReference>
<dbReference type="Proteomes" id="UP000240535">
    <property type="component" value="Unassembled WGS sequence"/>
</dbReference>
<evidence type="ECO:0000259" key="2">
    <source>
        <dbReference type="Pfam" id="PF00437"/>
    </source>
</evidence>
<name>A0A2P8R1I4_9BACT</name>
<dbReference type="InterPro" id="IPR050921">
    <property type="entry name" value="T4SS_GSP_E_ATPase"/>
</dbReference>
<organism evidence="3 4">
    <name type="scientific">Campylobacter blaseri</name>
    <dbReference type="NCBI Taxonomy" id="2042961"/>
    <lineage>
        <taxon>Bacteria</taxon>
        <taxon>Pseudomonadati</taxon>
        <taxon>Campylobacterota</taxon>
        <taxon>Epsilonproteobacteria</taxon>
        <taxon>Campylobacterales</taxon>
        <taxon>Campylobacteraceae</taxon>
        <taxon>Campylobacter</taxon>
    </lineage>
</organism>
<dbReference type="EMBL" id="PDHH01000003">
    <property type="protein sequence ID" value="PSM52366.1"/>
    <property type="molecule type" value="Genomic_DNA"/>
</dbReference>
<evidence type="ECO:0000256" key="1">
    <source>
        <dbReference type="ARBA" id="ARBA00006611"/>
    </source>
</evidence>
<proteinExistence type="inferred from homology"/>
<dbReference type="PANTHER" id="PTHR30486">
    <property type="entry name" value="TWITCHING MOTILITY PROTEIN PILT"/>
    <property type="match status" value="1"/>
</dbReference>
<dbReference type="Gene3D" id="3.30.450.90">
    <property type="match status" value="1"/>
</dbReference>
<dbReference type="Pfam" id="PF00437">
    <property type="entry name" value="T2SSE"/>
    <property type="match status" value="1"/>
</dbReference>
<dbReference type="OrthoDB" id="9810761at2"/>
<reference evidence="4" key="1">
    <citation type="submission" date="2017-10" db="EMBL/GenBank/DDBJ databases">
        <title>Campylobacter species from seals.</title>
        <authorList>
            <person name="Gilbert M.J."/>
            <person name="Zomer A.L."/>
            <person name="Timmerman A.J."/>
            <person name="Duim B."/>
            <person name="Wagenaar J.A."/>
        </authorList>
    </citation>
    <scope>NUCLEOTIDE SEQUENCE [LARGE SCALE GENOMIC DNA]</scope>
    <source>
        <strain evidence="4">17S00004-5</strain>
    </source>
</reference>
<dbReference type="CDD" id="cd01131">
    <property type="entry name" value="PilT"/>
    <property type="match status" value="1"/>
</dbReference>
<dbReference type="NCBIfam" id="TIGR01420">
    <property type="entry name" value="pilT_fam"/>
    <property type="match status" value="1"/>
</dbReference>
<feature type="domain" description="Bacterial type II secretion system protein E" evidence="2">
    <location>
        <begin position="10"/>
        <end position="281"/>
    </location>
</feature>
<gene>
    <name evidence="3" type="ORF">CQ405_04010</name>
</gene>
<sequence>MDEKEIKLAKERLDKYLRFLIDHGGSDLHIKSGSNIRGRINGDIFKLSENNLSKEEIIGIMRIILGERFLVLEEKKNLDFTYILNKEYRFRVNVFYQISGISAVFRVILSKIPTIDELKLPKVLKDICDTSMRGLILVSGPTGSGKTTTIASMLNRINNIRPAHIITIEDPVEYIYEDKECIINQRAVGQDCTNFADSLRASLREDPDIIFVGEMRDLETIETALRAAETGHLVFSTIHTIDAKETVNRIISMFEVYEQERIRLALASVLESVISQRLISTKDGYRRPVVEVLRKNARIKEMIISNRAHEITDAIKDGRNTYGMQTFDQHLLDLFKEGAITREEALDKSTNRGDLDIDIKNVIMSKKEDDKLKNSKELYCDIDIALEDID</sequence>
<dbReference type="PANTHER" id="PTHR30486:SF12">
    <property type="entry name" value="TYPE IV PILUS ATPASE PILU"/>
    <property type="match status" value="1"/>
</dbReference>
<dbReference type="Gene3D" id="3.40.50.300">
    <property type="entry name" value="P-loop containing nucleotide triphosphate hydrolases"/>
    <property type="match status" value="1"/>
</dbReference>
<dbReference type="GO" id="GO:0005524">
    <property type="term" value="F:ATP binding"/>
    <property type="evidence" value="ECO:0007669"/>
    <property type="project" value="InterPro"/>
</dbReference>